<gene>
    <name evidence="15 20" type="primary">pheT</name>
    <name evidence="20" type="ORF">OCV57_12905</name>
</gene>
<evidence type="ECO:0000256" key="9">
    <source>
        <dbReference type="ARBA" id="ARBA00022840"/>
    </source>
</evidence>
<dbReference type="SUPFAM" id="SSF55681">
    <property type="entry name" value="Class II aaRS and biotin synthetases"/>
    <property type="match status" value="1"/>
</dbReference>
<evidence type="ECO:0000256" key="5">
    <source>
        <dbReference type="ARBA" id="ARBA00022555"/>
    </source>
</evidence>
<dbReference type="PANTHER" id="PTHR10947:SF0">
    <property type="entry name" value="PHENYLALANINE--TRNA LIGASE BETA SUBUNIT"/>
    <property type="match status" value="1"/>
</dbReference>
<dbReference type="SMART" id="SM00873">
    <property type="entry name" value="B3_4"/>
    <property type="match status" value="1"/>
</dbReference>
<dbReference type="PANTHER" id="PTHR10947">
    <property type="entry name" value="PHENYLALANYL-TRNA SYNTHETASE BETA CHAIN AND LEUCINE-RICH REPEAT-CONTAINING PROTEIN 47"/>
    <property type="match status" value="1"/>
</dbReference>
<dbReference type="SUPFAM" id="SSF54991">
    <property type="entry name" value="Anticodon-binding domain of PheRS"/>
    <property type="match status" value="1"/>
</dbReference>
<dbReference type="GO" id="GO:0000049">
    <property type="term" value="F:tRNA binding"/>
    <property type="evidence" value="ECO:0007669"/>
    <property type="project" value="UniProtKB-UniRule"/>
</dbReference>
<dbReference type="InterPro" id="IPR009061">
    <property type="entry name" value="DNA-bd_dom_put_sf"/>
</dbReference>
<dbReference type="EC" id="6.1.1.20" evidence="15"/>
<reference evidence="20 21" key="1">
    <citation type="journal article" date="2021" name="ISME Commun">
        <title>Automated analysis of genomic sequences facilitates high-throughput and comprehensive description of bacteria.</title>
        <authorList>
            <person name="Hitch T.C.A."/>
        </authorList>
    </citation>
    <scope>NUCLEOTIDE SEQUENCE [LARGE SCALE GENOMIC DNA]</scope>
    <source>
        <strain evidence="20 21">Sanger_31</strain>
    </source>
</reference>
<dbReference type="HAMAP" id="MF_00283">
    <property type="entry name" value="Phe_tRNA_synth_beta1"/>
    <property type="match status" value="1"/>
</dbReference>
<dbReference type="SMART" id="SM00896">
    <property type="entry name" value="FDX-ACB"/>
    <property type="match status" value="1"/>
</dbReference>
<dbReference type="FunFam" id="3.50.40.10:FF:000001">
    <property type="entry name" value="Phenylalanine--tRNA ligase beta subunit"/>
    <property type="match status" value="1"/>
</dbReference>
<evidence type="ECO:0000256" key="1">
    <source>
        <dbReference type="ARBA" id="ARBA00004496"/>
    </source>
</evidence>
<dbReference type="Pfam" id="PF01588">
    <property type="entry name" value="tRNA_bind"/>
    <property type="match status" value="1"/>
</dbReference>
<dbReference type="InterPro" id="IPR045864">
    <property type="entry name" value="aa-tRNA-synth_II/BPL/LPL"/>
</dbReference>
<keyword evidence="7 15" id="KW-0479">Metal-binding</keyword>
<feature type="domain" description="TRNA-binding" evidence="17">
    <location>
        <begin position="39"/>
        <end position="159"/>
    </location>
</feature>
<evidence type="ECO:0000259" key="19">
    <source>
        <dbReference type="PROSITE" id="PS51483"/>
    </source>
</evidence>
<feature type="domain" description="B5" evidence="19">
    <location>
        <begin position="413"/>
        <end position="484"/>
    </location>
</feature>
<dbReference type="InterPro" id="IPR045060">
    <property type="entry name" value="Phe-tRNA-ligase_IIc_bsu"/>
</dbReference>
<dbReference type="InterPro" id="IPR005146">
    <property type="entry name" value="B3/B4_tRNA-bd"/>
</dbReference>
<dbReference type="CDD" id="cd02796">
    <property type="entry name" value="tRNA_bind_bactPheRS"/>
    <property type="match status" value="1"/>
</dbReference>
<evidence type="ECO:0000256" key="10">
    <source>
        <dbReference type="ARBA" id="ARBA00022842"/>
    </source>
</evidence>
<dbReference type="AlphaFoldDB" id="A0AAE3LLF3"/>
<dbReference type="Pfam" id="PF17759">
    <property type="entry name" value="tRNA_synthFbeta"/>
    <property type="match status" value="1"/>
</dbReference>
<keyword evidence="12 15" id="KW-0648">Protein biosynthesis</keyword>
<dbReference type="InterPro" id="IPR005121">
    <property type="entry name" value="Fdx_antiC-bd"/>
</dbReference>
<evidence type="ECO:0000313" key="20">
    <source>
        <dbReference type="EMBL" id="MCU6706812.1"/>
    </source>
</evidence>
<dbReference type="PROSITE" id="PS50886">
    <property type="entry name" value="TRBD"/>
    <property type="match status" value="1"/>
</dbReference>
<evidence type="ECO:0000256" key="6">
    <source>
        <dbReference type="ARBA" id="ARBA00022598"/>
    </source>
</evidence>
<keyword evidence="11 16" id="KW-0694">RNA-binding</keyword>
<dbReference type="Pfam" id="PF03484">
    <property type="entry name" value="B5"/>
    <property type="match status" value="1"/>
</dbReference>
<feature type="binding site" evidence="15">
    <location>
        <position position="462"/>
    </location>
    <ligand>
        <name>Mg(2+)</name>
        <dbReference type="ChEBI" id="CHEBI:18420"/>
        <note>shared with alpha subunit</note>
    </ligand>
</feature>
<comment type="catalytic activity">
    <reaction evidence="14 15">
        <text>tRNA(Phe) + L-phenylalanine + ATP = L-phenylalanyl-tRNA(Phe) + AMP + diphosphate + H(+)</text>
        <dbReference type="Rhea" id="RHEA:19413"/>
        <dbReference type="Rhea" id="RHEA-COMP:9668"/>
        <dbReference type="Rhea" id="RHEA-COMP:9699"/>
        <dbReference type="ChEBI" id="CHEBI:15378"/>
        <dbReference type="ChEBI" id="CHEBI:30616"/>
        <dbReference type="ChEBI" id="CHEBI:33019"/>
        <dbReference type="ChEBI" id="CHEBI:58095"/>
        <dbReference type="ChEBI" id="CHEBI:78442"/>
        <dbReference type="ChEBI" id="CHEBI:78531"/>
        <dbReference type="ChEBI" id="CHEBI:456215"/>
        <dbReference type="EC" id="6.1.1.20"/>
    </reaction>
</comment>
<dbReference type="Gene3D" id="3.30.56.10">
    <property type="match status" value="2"/>
</dbReference>
<dbReference type="SUPFAM" id="SSF50249">
    <property type="entry name" value="Nucleic acid-binding proteins"/>
    <property type="match status" value="1"/>
</dbReference>
<keyword evidence="9 15" id="KW-0067">ATP-binding</keyword>
<keyword evidence="13 15" id="KW-0030">Aminoacyl-tRNA synthetase</keyword>
<dbReference type="FunFam" id="2.40.50.140:FF:000045">
    <property type="entry name" value="Phenylalanine--tRNA ligase beta subunit"/>
    <property type="match status" value="1"/>
</dbReference>
<keyword evidence="10 15" id="KW-0460">Magnesium</keyword>
<dbReference type="InterPro" id="IPR002547">
    <property type="entry name" value="tRNA-bd_dom"/>
</dbReference>
<evidence type="ECO:0000256" key="15">
    <source>
        <dbReference type="HAMAP-Rule" id="MF_00283"/>
    </source>
</evidence>
<dbReference type="GO" id="GO:0140096">
    <property type="term" value="F:catalytic activity, acting on a protein"/>
    <property type="evidence" value="ECO:0007669"/>
    <property type="project" value="UniProtKB-ARBA"/>
</dbReference>
<keyword evidence="5 16" id="KW-0820">tRNA-binding</keyword>
<dbReference type="GO" id="GO:0005524">
    <property type="term" value="F:ATP binding"/>
    <property type="evidence" value="ECO:0007669"/>
    <property type="project" value="UniProtKB-UniRule"/>
</dbReference>
<dbReference type="SUPFAM" id="SSF46955">
    <property type="entry name" value="Putative DNA-binding domain"/>
    <property type="match status" value="1"/>
</dbReference>
<evidence type="ECO:0000313" key="21">
    <source>
        <dbReference type="Proteomes" id="UP001208131"/>
    </source>
</evidence>
<dbReference type="Pfam" id="PF03147">
    <property type="entry name" value="FDX-ACB"/>
    <property type="match status" value="1"/>
</dbReference>
<name>A0AAE3LLF3_9FIRM</name>
<keyword evidence="4 15" id="KW-0963">Cytoplasm</keyword>
<dbReference type="Gene3D" id="3.30.70.380">
    <property type="entry name" value="Ferrodoxin-fold anticodon-binding domain"/>
    <property type="match status" value="1"/>
</dbReference>
<accession>A0AAE3LLF3</accession>
<evidence type="ECO:0000256" key="13">
    <source>
        <dbReference type="ARBA" id="ARBA00023146"/>
    </source>
</evidence>
<dbReference type="InterPro" id="IPR020825">
    <property type="entry name" value="Phe-tRNA_synthase-like_B3/B4"/>
</dbReference>
<dbReference type="Gene3D" id="3.50.40.10">
    <property type="entry name" value="Phenylalanyl-trna Synthetase, Chain B, domain 3"/>
    <property type="match status" value="1"/>
</dbReference>
<keyword evidence="6 15" id="KW-0436">Ligase</keyword>
<feature type="binding site" evidence="15">
    <location>
        <position position="472"/>
    </location>
    <ligand>
        <name>Mg(2+)</name>
        <dbReference type="ChEBI" id="CHEBI:18420"/>
        <note>shared with alpha subunit</note>
    </ligand>
</feature>
<evidence type="ECO:0000256" key="12">
    <source>
        <dbReference type="ARBA" id="ARBA00022917"/>
    </source>
</evidence>
<keyword evidence="21" id="KW-1185">Reference proteome</keyword>
<dbReference type="InterPro" id="IPR041616">
    <property type="entry name" value="PheRS_beta_core"/>
</dbReference>
<dbReference type="GO" id="GO:0016740">
    <property type="term" value="F:transferase activity"/>
    <property type="evidence" value="ECO:0007669"/>
    <property type="project" value="UniProtKB-ARBA"/>
</dbReference>
<comment type="subcellular location">
    <subcellularLocation>
        <location evidence="1 15">Cytoplasm</location>
    </subcellularLocation>
</comment>
<evidence type="ECO:0000256" key="11">
    <source>
        <dbReference type="ARBA" id="ARBA00022884"/>
    </source>
</evidence>
<dbReference type="InterPro" id="IPR004532">
    <property type="entry name" value="Phe-tRNA-ligase_IIc_bsu_bact"/>
</dbReference>
<evidence type="ECO:0000256" key="14">
    <source>
        <dbReference type="ARBA" id="ARBA00049255"/>
    </source>
</evidence>
<dbReference type="Gene3D" id="2.40.50.140">
    <property type="entry name" value="Nucleic acid-binding proteins"/>
    <property type="match status" value="1"/>
</dbReference>
<dbReference type="Pfam" id="PF03483">
    <property type="entry name" value="B3_4"/>
    <property type="match status" value="1"/>
</dbReference>
<dbReference type="SMART" id="SM00874">
    <property type="entry name" value="B5"/>
    <property type="match status" value="1"/>
</dbReference>
<evidence type="ECO:0000256" key="8">
    <source>
        <dbReference type="ARBA" id="ARBA00022741"/>
    </source>
</evidence>
<feature type="binding site" evidence="15">
    <location>
        <position position="468"/>
    </location>
    <ligand>
        <name>Mg(2+)</name>
        <dbReference type="ChEBI" id="CHEBI:18420"/>
        <note>shared with alpha subunit</note>
    </ligand>
</feature>
<dbReference type="PROSITE" id="PS51447">
    <property type="entry name" value="FDX_ACB"/>
    <property type="match status" value="1"/>
</dbReference>
<organism evidence="20 21">
    <name type="scientific">Hominimerdicola aceti</name>
    <dbReference type="NCBI Taxonomy" id="2981726"/>
    <lineage>
        <taxon>Bacteria</taxon>
        <taxon>Bacillati</taxon>
        <taxon>Bacillota</taxon>
        <taxon>Clostridia</taxon>
        <taxon>Eubacteriales</taxon>
        <taxon>Oscillospiraceae</taxon>
        <taxon>Hominimerdicola</taxon>
    </lineage>
</organism>
<comment type="caution">
    <text evidence="20">The sequence shown here is derived from an EMBL/GenBank/DDBJ whole genome shotgun (WGS) entry which is preliminary data.</text>
</comment>
<dbReference type="NCBIfam" id="TIGR00472">
    <property type="entry name" value="pheT_bact"/>
    <property type="match status" value="1"/>
</dbReference>
<evidence type="ECO:0000259" key="18">
    <source>
        <dbReference type="PROSITE" id="PS51447"/>
    </source>
</evidence>
<dbReference type="InterPro" id="IPR012340">
    <property type="entry name" value="NA-bd_OB-fold"/>
</dbReference>
<dbReference type="PROSITE" id="PS51483">
    <property type="entry name" value="B5"/>
    <property type="match status" value="1"/>
</dbReference>
<comment type="subunit">
    <text evidence="3 15">Tetramer of two alpha and two beta subunits.</text>
</comment>
<evidence type="ECO:0000256" key="3">
    <source>
        <dbReference type="ARBA" id="ARBA00011209"/>
    </source>
</evidence>
<dbReference type="EMBL" id="JAOQJZ010000016">
    <property type="protein sequence ID" value="MCU6706812.1"/>
    <property type="molecule type" value="Genomic_DNA"/>
</dbReference>
<protein>
    <recommendedName>
        <fullName evidence="15">Phenylalanine--tRNA ligase beta subunit</fullName>
        <ecNumber evidence="15">6.1.1.20</ecNumber>
    </recommendedName>
    <alternativeName>
        <fullName evidence="15">Phenylalanyl-tRNA synthetase beta subunit</fullName>
        <shortName evidence="15">PheRS</shortName>
    </alternativeName>
</protein>
<dbReference type="InterPro" id="IPR033714">
    <property type="entry name" value="tRNA_bind_bactPheRS"/>
</dbReference>
<feature type="binding site" evidence="15">
    <location>
        <position position="471"/>
    </location>
    <ligand>
        <name>Mg(2+)</name>
        <dbReference type="ChEBI" id="CHEBI:18420"/>
        <note>shared with alpha subunit</note>
    </ligand>
</feature>
<feature type="domain" description="FDX-ACB" evidence="18">
    <location>
        <begin position="711"/>
        <end position="803"/>
    </location>
</feature>
<keyword evidence="8 15" id="KW-0547">Nucleotide-binding</keyword>
<evidence type="ECO:0000256" key="4">
    <source>
        <dbReference type="ARBA" id="ARBA00022490"/>
    </source>
</evidence>
<comment type="cofactor">
    <cofactor evidence="15">
        <name>Mg(2+)</name>
        <dbReference type="ChEBI" id="CHEBI:18420"/>
    </cofactor>
    <text evidence="15">Binds 2 magnesium ions per tetramer.</text>
</comment>
<dbReference type="InterPro" id="IPR005147">
    <property type="entry name" value="tRNA_synthase_B5-dom"/>
</dbReference>
<dbReference type="SUPFAM" id="SSF56037">
    <property type="entry name" value="PheT/TilS domain"/>
    <property type="match status" value="1"/>
</dbReference>
<dbReference type="CDD" id="cd00769">
    <property type="entry name" value="PheRS_beta_core"/>
    <property type="match status" value="1"/>
</dbReference>
<sequence>MDLSMKWLADYVDCDMPIKDFVSALTLSGSKVECFEQEGKDISNVVVGKVVSMERHPDSDHMFITQVDVGEDEPVQIVTGAQNVHEGDFVPVAKHKSSVLHEGKQVKITKGKLRGVASNGMLCSLGELGLSVHDFPYAIEDGIFILGDDCDKTVGKDIHEAIGYNDTTVEFEITSNRPDCLSVIGLARETAATFGTELKVKKPEFKGIDGDINDMLKVKIHNTDLCKRYMAGIVKNVKIGPSPRWMRERLRGCGVRPINNFVDITNYVMLEYGRPMHAFDLRYVKDASINIRNAKAGETITTLDGEVRELSEEMLVIADAEKPVAVAGVMGGEYSGIMDDTTTVVFESACFDGASVRTTAKKLGMRTDASARYEKGLDPHECYEALMRAFQLVEELGAGEVVKTYIDENYEDETPKTVDFDPEWINKFLGTEIPESDMVEYLTRLGFVIKDGKVVSPWYRVDIACKADVAEEVARLYGYNKIPNTIVRGVAQAKLTEAQKFDRHIQRSMLAMGLNEISTFSFISPKYFDKINLPADSKLRKTVVITNPLGEDTSVMRTTIIPSVCEVLARNYSYRNPECYIFERGNEYIPVEGEVLPNEPERLGFGFYDTETKADFYDIKGFIEGLLSKLGAQKVEFEKATAECSFDEFYAFHPGRVAVVKVNGEEIGIFGELHPRVLENYCIDARAYVGKINVPELMASCVAQKTYKPLPKYPATTRDLSIVCDDDIPAALLEKTISKAVGSILEKVTLFDVYKGEQIEKGKKSVSYSISMRSHDGTLTDEQADKAMKKVLEALKAIGAELRM</sequence>
<evidence type="ECO:0000256" key="2">
    <source>
        <dbReference type="ARBA" id="ARBA00008653"/>
    </source>
</evidence>
<dbReference type="RefSeq" id="WP_267301887.1">
    <property type="nucleotide sequence ID" value="NZ_JAOQJZ010000016.1"/>
</dbReference>
<comment type="similarity">
    <text evidence="2 15">Belongs to the phenylalanyl-tRNA synthetase beta subunit family. Type 1 subfamily.</text>
</comment>
<dbReference type="GO" id="GO:0004826">
    <property type="term" value="F:phenylalanine-tRNA ligase activity"/>
    <property type="evidence" value="ECO:0007669"/>
    <property type="project" value="UniProtKB-UniRule"/>
</dbReference>
<dbReference type="GO" id="GO:0000287">
    <property type="term" value="F:magnesium ion binding"/>
    <property type="evidence" value="ECO:0007669"/>
    <property type="project" value="UniProtKB-UniRule"/>
</dbReference>
<dbReference type="Proteomes" id="UP001208131">
    <property type="component" value="Unassembled WGS sequence"/>
</dbReference>
<dbReference type="Gene3D" id="3.30.930.10">
    <property type="entry name" value="Bira Bifunctional Protein, Domain 2"/>
    <property type="match status" value="1"/>
</dbReference>
<dbReference type="GO" id="GO:0009328">
    <property type="term" value="C:phenylalanine-tRNA ligase complex"/>
    <property type="evidence" value="ECO:0007669"/>
    <property type="project" value="TreeGrafter"/>
</dbReference>
<evidence type="ECO:0000259" key="17">
    <source>
        <dbReference type="PROSITE" id="PS50886"/>
    </source>
</evidence>
<dbReference type="InterPro" id="IPR036690">
    <property type="entry name" value="Fdx_antiC-bd_sf"/>
</dbReference>
<dbReference type="FunFam" id="3.30.70.380:FF:000001">
    <property type="entry name" value="Phenylalanine--tRNA ligase beta subunit"/>
    <property type="match status" value="1"/>
</dbReference>
<dbReference type="GO" id="GO:0006432">
    <property type="term" value="P:phenylalanyl-tRNA aminoacylation"/>
    <property type="evidence" value="ECO:0007669"/>
    <property type="project" value="UniProtKB-UniRule"/>
</dbReference>
<evidence type="ECO:0000256" key="16">
    <source>
        <dbReference type="PROSITE-ProRule" id="PRU00209"/>
    </source>
</evidence>
<evidence type="ECO:0000256" key="7">
    <source>
        <dbReference type="ARBA" id="ARBA00022723"/>
    </source>
</evidence>
<proteinExistence type="inferred from homology"/>